<dbReference type="GO" id="GO:0003938">
    <property type="term" value="F:IMP dehydrogenase activity"/>
    <property type="evidence" value="ECO:0007669"/>
    <property type="project" value="UniProtKB-EC"/>
</dbReference>
<dbReference type="Gene3D" id="3.10.580.10">
    <property type="entry name" value="CBS-domain"/>
    <property type="match status" value="1"/>
</dbReference>
<dbReference type="PANTHER" id="PTHR43080">
    <property type="entry name" value="CBS DOMAIN-CONTAINING PROTEIN CBSX3, MITOCHONDRIAL"/>
    <property type="match status" value="1"/>
</dbReference>
<name>A0A0W8G9J8_9ZZZZ</name>
<feature type="domain" description="CBS" evidence="2">
    <location>
        <begin position="17"/>
        <end position="74"/>
    </location>
</feature>
<dbReference type="PROSITE" id="PS51371">
    <property type="entry name" value="CBS"/>
    <property type="match status" value="2"/>
</dbReference>
<dbReference type="EC" id="1.1.1.205" evidence="3"/>
<gene>
    <name evidence="3" type="ORF">ASZ90_000293</name>
</gene>
<keyword evidence="1" id="KW-0129">CBS domain</keyword>
<dbReference type="PANTHER" id="PTHR43080:SF2">
    <property type="entry name" value="CBS DOMAIN-CONTAINING PROTEIN"/>
    <property type="match status" value="1"/>
</dbReference>
<feature type="domain" description="CBS" evidence="2">
    <location>
        <begin position="92"/>
        <end position="150"/>
    </location>
</feature>
<evidence type="ECO:0000259" key="2">
    <source>
        <dbReference type="PROSITE" id="PS51371"/>
    </source>
</evidence>
<dbReference type="EMBL" id="LNQE01000032">
    <property type="protein sequence ID" value="KUG29817.1"/>
    <property type="molecule type" value="Genomic_DNA"/>
</dbReference>
<evidence type="ECO:0000313" key="3">
    <source>
        <dbReference type="EMBL" id="KUG29817.1"/>
    </source>
</evidence>
<reference evidence="3" key="1">
    <citation type="journal article" date="2015" name="Proc. Natl. Acad. Sci. U.S.A.">
        <title>Networks of energetic and metabolic interactions define dynamics in microbial communities.</title>
        <authorList>
            <person name="Embree M."/>
            <person name="Liu J.K."/>
            <person name="Al-Bassam M.M."/>
            <person name="Zengler K."/>
        </authorList>
    </citation>
    <scope>NUCLEOTIDE SEQUENCE</scope>
</reference>
<dbReference type="InterPro" id="IPR051257">
    <property type="entry name" value="Diverse_CBS-Domain"/>
</dbReference>
<keyword evidence="3" id="KW-0560">Oxidoreductase</keyword>
<proteinExistence type="predicted"/>
<comment type="caution">
    <text evidence="3">The sequence shown here is derived from an EMBL/GenBank/DDBJ whole genome shotgun (WGS) entry which is preliminary data.</text>
</comment>
<dbReference type="SUPFAM" id="SSF54631">
    <property type="entry name" value="CBS-domain pair"/>
    <property type="match status" value="1"/>
</dbReference>
<dbReference type="CDD" id="cd04584">
    <property type="entry name" value="CBS_pair_AcuB_like"/>
    <property type="match status" value="1"/>
</dbReference>
<dbReference type="AlphaFoldDB" id="A0A0W8G9J8"/>
<dbReference type="SMART" id="SM00116">
    <property type="entry name" value="CBS"/>
    <property type="match status" value="2"/>
</dbReference>
<sequence>MPQKEKETAMLTVRDIMTDRLVALTAADTLLAARQVMDMARIRHVPIVDGNGLFIGLVTHRDMLAATVSKLADIDDATQDEIYDGIPIGEIMRVDVKHTPPGAPLRDAAQLLLTQKYGCLPVVDGNKLVGILTESDFIRLSIVLMDALDNVEADPPLE</sequence>
<organism evidence="3">
    <name type="scientific">hydrocarbon metagenome</name>
    <dbReference type="NCBI Taxonomy" id="938273"/>
    <lineage>
        <taxon>unclassified sequences</taxon>
        <taxon>metagenomes</taxon>
        <taxon>ecological metagenomes</taxon>
    </lineage>
</organism>
<dbReference type="InterPro" id="IPR046342">
    <property type="entry name" value="CBS_dom_sf"/>
</dbReference>
<evidence type="ECO:0000256" key="1">
    <source>
        <dbReference type="ARBA" id="ARBA00023122"/>
    </source>
</evidence>
<protein>
    <submittedName>
        <fullName evidence="3">Inosine-5'-monophosphate dehydrogenase</fullName>
        <ecNumber evidence="3">1.1.1.205</ecNumber>
    </submittedName>
</protein>
<dbReference type="Pfam" id="PF00571">
    <property type="entry name" value="CBS"/>
    <property type="match status" value="2"/>
</dbReference>
<dbReference type="InterPro" id="IPR000644">
    <property type="entry name" value="CBS_dom"/>
</dbReference>
<accession>A0A0W8G9J8</accession>